<accession>A0ABS8S2D4</accession>
<feature type="region of interest" description="Disordered" evidence="1">
    <location>
        <begin position="1"/>
        <end position="35"/>
    </location>
</feature>
<feature type="compositionally biased region" description="Basic residues" evidence="1">
    <location>
        <begin position="71"/>
        <end position="87"/>
    </location>
</feature>
<feature type="compositionally biased region" description="Polar residues" evidence="1">
    <location>
        <begin position="22"/>
        <end position="33"/>
    </location>
</feature>
<protein>
    <submittedName>
        <fullName evidence="2">Uncharacterized protein</fullName>
    </submittedName>
</protein>
<comment type="caution">
    <text evidence="2">The sequence shown here is derived from an EMBL/GenBank/DDBJ whole genome shotgun (WGS) entry which is preliminary data.</text>
</comment>
<evidence type="ECO:0000313" key="2">
    <source>
        <dbReference type="EMBL" id="MCD7453192.1"/>
    </source>
</evidence>
<evidence type="ECO:0000256" key="1">
    <source>
        <dbReference type="SAM" id="MobiDB-lite"/>
    </source>
</evidence>
<proteinExistence type="predicted"/>
<evidence type="ECO:0000313" key="3">
    <source>
        <dbReference type="Proteomes" id="UP000823775"/>
    </source>
</evidence>
<feature type="region of interest" description="Disordered" evidence="1">
    <location>
        <begin position="63"/>
        <end position="133"/>
    </location>
</feature>
<keyword evidence="3" id="KW-1185">Reference proteome</keyword>
<dbReference type="EMBL" id="JACEIK010000242">
    <property type="protein sequence ID" value="MCD7453192.1"/>
    <property type="molecule type" value="Genomic_DNA"/>
</dbReference>
<sequence>MNCHTRLTSSTRHQRWHATRGARQQHSSSTIGATGQDLGAMSCGRHNSSSTMPCAACQACSNDQKSNPTSIRKRSCKSQNKFMKKQRSTLPCQRNQQREAPALAHDQRYEAPTLQRYRRRDTTRPWRDGMREE</sequence>
<organism evidence="2 3">
    <name type="scientific">Datura stramonium</name>
    <name type="common">Jimsonweed</name>
    <name type="synonym">Common thornapple</name>
    <dbReference type="NCBI Taxonomy" id="4076"/>
    <lineage>
        <taxon>Eukaryota</taxon>
        <taxon>Viridiplantae</taxon>
        <taxon>Streptophyta</taxon>
        <taxon>Embryophyta</taxon>
        <taxon>Tracheophyta</taxon>
        <taxon>Spermatophyta</taxon>
        <taxon>Magnoliopsida</taxon>
        <taxon>eudicotyledons</taxon>
        <taxon>Gunneridae</taxon>
        <taxon>Pentapetalae</taxon>
        <taxon>asterids</taxon>
        <taxon>lamiids</taxon>
        <taxon>Solanales</taxon>
        <taxon>Solanaceae</taxon>
        <taxon>Solanoideae</taxon>
        <taxon>Datureae</taxon>
        <taxon>Datura</taxon>
    </lineage>
</organism>
<name>A0ABS8S2D4_DATST</name>
<dbReference type="Proteomes" id="UP000823775">
    <property type="component" value="Unassembled WGS sequence"/>
</dbReference>
<reference evidence="2 3" key="1">
    <citation type="journal article" date="2021" name="BMC Genomics">
        <title>Datura genome reveals duplications of psychoactive alkaloid biosynthetic genes and high mutation rate following tissue culture.</title>
        <authorList>
            <person name="Rajewski A."/>
            <person name="Carter-House D."/>
            <person name="Stajich J."/>
            <person name="Litt A."/>
        </authorList>
    </citation>
    <scope>NUCLEOTIDE SEQUENCE [LARGE SCALE GENOMIC DNA]</scope>
    <source>
        <strain evidence="2">AR-01</strain>
    </source>
</reference>
<feature type="compositionally biased region" description="Polar residues" evidence="1">
    <location>
        <begin position="1"/>
        <end position="11"/>
    </location>
</feature>
<gene>
    <name evidence="2" type="ORF">HAX54_019997</name>
</gene>
<feature type="compositionally biased region" description="Basic and acidic residues" evidence="1">
    <location>
        <begin position="120"/>
        <end position="133"/>
    </location>
</feature>